<dbReference type="GO" id="GO:0008157">
    <property type="term" value="F:protein phosphatase 1 binding"/>
    <property type="evidence" value="ECO:0007669"/>
    <property type="project" value="TreeGrafter"/>
</dbReference>
<proteinExistence type="predicted"/>
<protein>
    <recommendedName>
        <fullName evidence="2">CBM21 domain-containing protein</fullName>
    </recommendedName>
</protein>
<comment type="caution">
    <text evidence="3">The sequence shown here is derived from an EMBL/GenBank/DDBJ whole genome shotgun (WGS) entry which is preliminary data.</text>
</comment>
<evidence type="ECO:0000313" key="4">
    <source>
        <dbReference type="Proteomes" id="UP000272464"/>
    </source>
</evidence>
<dbReference type="Gene3D" id="2.60.40.2440">
    <property type="entry name" value="Carbohydrate binding type-21 domain"/>
    <property type="match status" value="2"/>
</dbReference>
<sequence>MLRRMKRYVSGLAFVAIFALTFAQSAFASDQPAQLISANFYAYQYGYVGFSGSVEVSNLSYQKNVTIHYTPGDGKWYDTSASYEGPTEAAREKWNFAVSTSNLNNSNPQLSNAQKIQFAIKYEVGGQTYWDNNNGQNYSISRFNLSSTILGKPYVLRASDTIYENTFAGDVFVKNVAYSKTVKIVYTTDNWNTTKEGYATYSRPANSEESVQDWQFSFNNIGSNVSEIKYAISYTVNGQTYWDNNYGHNYTVKR</sequence>
<dbReference type="Proteomes" id="UP000272464">
    <property type="component" value="Unassembled WGS sequence"/>
</dbReference>
<dbReference type="PANTHER" id="PTHR12307:SF36">
    <property type="entry name" value="GLYCOGEN-BINDING SUBUNIT 76A"/>
    <property type="match status" value="1"/>
</dbReference>
<evidence type="ECO:0000259" key="2">
    <source>
        <dbReference type="PROSITE" id="PS51159"/>
    </source>
</evidence>
<dbReference type="InterPro" id="IPR005036">
    <property type="entry name" value="CBM21_dom"/>
</dbReference>
<dbReference type="RefSeq" id="WP_127200328.1">
    <property type="nucleotide sequence ID" value="NZ_RZNX01000008.1"/>
</dbReference>
<evidence type="ECO:0000313" key="3">
    <source>
        <dbReference type="EMBL" id="RUT28980.1"/>
    </source>
</evidence>
<feature type="domain" description="CBM21" evidence="2">
    <location>
        <begin position="146"/>
        <end position="253"/>
    </location>
</feature>
<dbReference type="EMBL" id="RZNX01000008">
    <property type="protein sequence ID" value="RUT28980.1"/>
    <property type="molecule type" value="Genomic_DNA"/>
</dbReference>
<dbReference type="PROSITE" id="PS51159">
    <property type="entry name" value="CBM21"/>
    <property type="match status" value="2"/>
</dbReference>
<accession>A0A433X4H5</accession>
<feature type="domain" description="CBM21" evidence="2">
    <location>
        <begin position="28"/>
        <end position="141"/>
    </location>
</feature>
<feature type="signal peptide" evidence="1">
    <location>
        <begin position="1"/>
        <end position="28"/>
    </location>
</feature>
<dbReference type="InterPro" id="IPR050782">
    <property type="entry name" value="PP1_regulatory_subunit_3"/>
</dbReference>
<dbReference type="Pfam" id="PF03370">
    <property type="entry name" value="CBM_21"/>
    <property type="match status" value="2"/>
</dbReference>
<reference evidence="3 4" key="1">
    <citation type="submission" date="2018-12" db="EMBL/GenBank/DDBJ databases">
        <authorList>
            <person name="Sun L."/>
            <person name="Chen Z."/>
        </authorList>
    </citation>
    <scope>NUCLEOTIDE SEQUENCE [LARGE SCALE GENOMIC DNA]</scope>
    <source>
        <strain evidence="3 4">3-5-3</strain>
    </source>
</reference>
<gene>
    <name evidence="3" type="ORF">EJP77_16370</name>
</gene>
<dbReference type="OrthoDB" id="9812537at2"/>
<dbReference type="GO" id="GO:0000164">
    <property type="term" value="C:protein phosphatase type 1 complex"/>
    <property type="evidence" value="ECO:0007669"/>
    <property type="project" value="TreeGrafter"/>
</dbReference>
<evidence type="ECO:0000256" key="1">
    <source>
        <dbReference type="SAM" id="SignalP"/>
    </source>
</evidence>
<organism evidence="3 4">
    <name type="scientific">Paenibacillus zeisoli</name>
    <dbReference type="NCBI Taxonomy" id="2496267"/>
    <lineage>
        <taxon>Bacteria</taxon>
        <taxon>Bacillati</taxon>
        <taxon>Bacillota</taxon>
        <taxon>Bacilli</taxon>
        <taxon>Bacillales</taxon>
        <taxon>Paenibacillaceae</taxon>
        <taxon>Paenibacillus</taxon>
    </lineage>
</organism>
<dbReference type="AlphaFoldDB" id="A0A433X4H5"/>
<feature type="chain" id="PRO_5019225631" description="CBM21 domain-containing protein" evidence="1">
    <location>
        <begin position="29"/>
        <end position="254"/>
    </location>
</feature>
<name>A0A433X4H5_9BACL</name>
<keyword evidence="4" id="KW-1185">Reference proteome</keyword>
<dbReference type="InterPro" id="IPR038175">
    <property type="entry name" value="CBM21_dom_sf"/>
</dbReference>
<dbReference type="PANTHER" id="PTHR12307">
    <property type="entry name" value="PROTEIN PHOSPHATASE 1 REGULATORY SUBUNIT"/>
    <property type="match status" value="1"/>
</dbReference>
<keyword evidence="1" id="KW-0732">Signal</keyword>